<dbReference type="PANTHER" id="PTHR12358">
    <property type="entry name" value="SPHINGOSINE KINASE"/>
    <property type="match status" value="1"/>
</dbReference>
<dbReference type="InterPro" id="IPR050187">
    <property type="entry name" value="Lipid_Phosphate_FormReg"/>
</dbReference>
<evidence type="ECO:0000256" key="4">
    <source>
        <dbReference type="ARBA" id="ARBA00022723"/>
    </source>
</evidence>
<dbReference type="Gene3D" id="2.60.200.40">
    <property type="match status" value="1"/>
</dbReference>
<dbReference type="InterPro" id="IPR045540">
    <property type="entry name" value="YegS/DAGK_C"/>
</dbReference>
<evidence type="ECO:0000313" key="14">
    <source>
        <dbReference type="Proteomes" id="UP000199594"/>
    </source>
</evidence>
<evidence type="ECO:0000256" key="7">
    <source>
        <dbReference type="ARBA" id="ARBA00022840"/>
    </source>
</evidence>
<keyword evidence="2" id="KW-0444">Lipid biosynthesis</keyword>
<keyword evidence="4" id="KW-0479">Metal-binding</keyword>
<sequence>MARLILNGKSAQLPEVREAVFARRAAGDALEVCVTWEAGDAERMAKQAARDGVDRVIAGGGDGTVNEVVNGLMRVPRERRPVLGILPLGSANDFATSVGLPLTCEPALEAALSLPAHRIDVPRLDDWYFLNMATAGFGAEITSSTPKGLKRLLGGGAYSLIGAVKAWHINHYAGRLRWQDGERRVEVCLLAIGNGRQSGGGHVLTPQASLDDGRLDVLILHDIGSLTQLRAMRHELETRPARGSHVDTLRVDWLAFEADEGVPLTLDGEPARRKGFTVTIEPGALSLAVSSSCSLLTRAARTDGDAAGESAGETA</sequence>
<evidence type="ECO:0000313" key="13">
    <source>
        <dbReference type="EMBL" id="SFT45596.1"/>
    </source>
</evidence>
<dbReference type="InterPro" id="IPR005218">
    <property type="entry name" value="Diacylglycerol/lipid_kinase"/>
</dbReference>
<evidence type="ECO:0000256" key="9">
    <source>
        <dbReference type="ARBA" id="ARBA00023098"/>
    </source>
</evidence>
<dbReference type="RefSeq" id="WP_089847173.1">
    <property type="nucleotide sequence ID" value="NZ_FPAQ01000004.1"/>
</dbReference>
<keyword evidence="11" id="KW-1208">Phospholipid metabolism</keyword>
<evidence type="ECO:0000256" key="2">
    <source>
        <dbReference type="ARBA" id="ARBA00022516"/>
    </source>
</evidence>
<keyword evidence="3" id="KW-0808">Transferase</keyword>
<dbReference type="Pfam" id="PF00781">
    <property type="entry name" value="DAGK_cat"/>
    <property type="match status" value="1"/>
</dbReference>
<dbReference type="AlphaFoldDB" id="A0A1I6Y540"/>
<evidence type="ECO:0000259" key="12">
    <source>
        <dbReference type="PROSITE" id="PS50146"/>
    </source>
</evidence>
<gene>
    <name evidence="13" type="ORF">SAMN04487956_10465</name>
</gene>
<dbReference type="SMART" id="SM00046">
    <property type="entry name" value="DAGKc"/>
    <property type="match status" value="1"/>
</dbReference>
<evidence type="ECO:0000256" key="11">
    <source>
        <dbReference type="ARBA" id="ARBA00023264"/>
    </source>
</evidence>
<keyword evidence="10" id="KW-0594">Phospholipid biosynthesis</keyword>
<keyword evidence="5" id="KW-0547">Nucleotide-binding</keyword>
<dbReference type="Proteomes" id="UP000199594">
    <property type="component" value="Unassembled WGS sequence"/>
</dbReference>
<dbReference type="OrthoDB" id="142078at2"/>
<dbReference type="GO" id="GO:0005886">
    <property type="term" value="C:plasma membrane"/>
    <property type="evidence" value="ECO:0007669"/>
    <property type="project" value="TreeGrafter"/>
</dbReference>
<dbReference type="GO" id="GO:0005524">
    <property type="term" value="F:ATP binding"/>
    <property type="evidence" value="ECO:0007669"/>
    <property type="project" value="UniProtKB-KW"/>
</dbReference>
<dbReference type="EMBL" id="FPAQ01000004">
    <property type="protein sequence ID" value="SFT45596.1"/>
    <property type="molecule type" value="Genomic_DNA"/>
</dbReference>
<dbReference type="PANTHER" id="PTHR12358:SF106">
    <property type="entry name" value="LIPID KINASE YEGS"/>
    <property type="match status" value="1"/>
</dbReference>
<dbReference type="PROSITE" id="PS50146">
    <property type="entry name" value="DAGK"/>
    <property type="match status" value="1"/>
</dbReference>
<dbReference type="InterPro" id="IPR001206">
    <property type="entry name" value="Diacylglycerol_kinase_cat_dom"/>
</dbReference>
<evidence type="ECO:0000256" key="5">
    <source>
        <dbReference type="ARBA" id="ARBA00022741"/>
    </source>
</evidence>
<protein>
    <submittedName>
        <fullName evidence="13">Lipid kinase YegS</fullName>
    </submittedName>
</protein>
<dbReference type="InterPro" id="IPR017438">
    <property type="entry name" value="ATP-NAD_kinase_N"/>
</dbReference>
<dbReference type="GO" id="GO:0046872">
    <property type="term" value="F:metal ion binding"/>
    <property type="evidence" value="ECO:0007669"/>
    <property type="project" value="UniProtKB-KW"/>
</dbReference>
<feature type="domain" description="DAGKc" evidence="12">
    <location>
        <begin position="1"/>
        <end position="128"/>
    </location>
</feature>
<keyword evidence="9" id="KW-0443">Lipid metabolism</keyword>
<evidence type="ECO:0000256" key="1">
    <source>
        <dbReference type="ARBA" id="ARBA00001946"/>
    </source>
</evidence>
<organism evidence="13 14">
    <name type="scientific">Halomonas saccharevitans</name>
    <dbReference type="NCBI Taxonomy" id="416872"/>
    <lineage>
        <taxon>Bacteria</taxon>
        <taxon>Pseudomonadati</taxon>
        <taxon>Pseudomonadota</taxon>
        <taxon>Gammaproteobacteria</taxon>
        <taxon>Oceanospirillales</taxon>
        <taxon>Halomonadaceae</taxon>
        <taxon>Halomonas</taxon>
    </lineage>
</organism>
<dbReference type="InterPro" id="IPR016064">
    <property type="entry name" value="NAD/diacylglycerol_kinase_sf"/>
</dbReference>
<keyword evidence="6 13" id="KW-0418">Kinase</keyword>
<evidence type="ECO:0000256" key="10">
    <source>
        <dbReference type="ARBA" id="ARBA00023209"/>
    </source>
</evidence>
<dbReference type="Pfam" id="PF19279">
    <property type="entry name" value="YegS_C"/>
    <property type="match status" value="1"/>
</dbReference>
<dbReference type="Gene3D" id="3.40.50.10330">
    <property type="entry name" value="Probable inorganic polyphosphate/atp-NAD kinase, domain 1"/>
    <property type="match status" value="1"/>
</dbReference>
<dbReference type="GO" id="GO:0016301">
    <property type="term" value="F:kinase activity"/>
    <property type="evidence" value="ECO:0007669"/>
    <property type="project" value="UniProtKB-KW"/>
</dbReference>
<name>A0A1I6Y540_9GAMM</name>
<dbReference type="GO" id="GO:0008654">
    <property type="term" value="P:phospholipid biosynthetic process"/>
    <property type="evidence" value="ECO:0007669"/>
    <property type="project" value="UniProtKB-KW"/>
</dbReference>
<evidence type="ECO:0000256" key="3">
    <source>
        <dbReference type="ARBA" id="ARBA00022679"/>
    </source>
</evidence>
<dbReference type="NCBIfam" id="NF009602">
    <property type="entry name" value="PRK13054.1"/>
    <property type="match status" value="1"/>
</dbReference>
<keyword evidence="7" id="KW-0067">ATP-binding</keyword>
<dbReference type="SUPFAM" id="SSF111331">
    <property type="entry name" value="NAD kinase/diacylglycerol kinase-like"/>
    <property type="match status" value="1"/>
</dbReference>
<proteinExistence type="predicted"/>
<comment type="cofactor">
    <cofactor evidence="1">
        <name>Mg(2+)</name>
        <dbReference type="ChEBI" id="CHEBI:18420"/>
    </cofactor>
</comment>
<keyword evidence="8" id="KW-0460">Magnesium</keyword>
<evidence type="ECO:0000256" key="6">
    <source>
        <dbReference type="ARBA" id="ARBA00022777"/>
    </source>
</evidence>
<dbReference type="NCBIfam" id="TIGR00147">
    <property type="entry name" value="YegS/Rv2252/BmrU family lipid kinase"/>
    <property type="match status" value="1"/>
</dbReference>
<reference evidence="13 14" key="1">
    <citation type="submission" date="2016-10" db="EMBL/GenBank/DDBJ databases">
        <authorList>
            <person name="de Groot N.N."/>
        </authorList>
    </citation>
    <scope>NUCLEOTIDE SEQUENCE [LARGE SCALE GENOMIC DNA]</scope>
    <source>
        <strain evidence="13 14">CGMCC 1.6493</strain>
    </source>
</reference>
<evidence type="ECO:0000256" key="8">
    <source>
        <dbReference type="ARBA" id="ARBA00022842"/>
    </source>
</evidence>
<accession>A0A1I6Y540</accession>